<keyword evidence="3" id="KW-1185">Reference proteome</keyword>
<dbReference type="GO" id="GO:0005763">
    <property type="term" value="C:mitochondrial small ribosomal subunit"/>
    <property type="evidence" value="ECO:0007669"/>
    <property type="project" value="TreeGrafter"/>
</dbReference>
<organism evidence="2 3">
    <name type="scientific">Acromyrmex insinuator</name>
    <dbReference type="NCBI Taxonomy" id="230686"/>
    <lineage>
        <taxon>Eukaryota</taxon>
        <taxon>Metazoa</taxon>
        <taxon>Ecdysozoa</taxon>
        <taxon>Arthropoda</taxon>
        <taxon>Hexapoda</taxon>
        <taxon>Insecta</taxon>
        <taxon>Pterygota</taxon>
        <taxon>Neoptera</taxon>
        <taxon>Endopterygota</taxon>
        <taxon>Hymenoptera</taxon>
        <taxon>Apocrita</taxon>
        <taxon>Aculeata</taxon>
        <taxon>Formicoidea</taxon>
        <taxon>Formicidae</taxon>
        <taxon>Myrmicinae</taxon>
        <taxon>Acromyrmex</taxon>
    </lineage>
</organism>
<evidence type="ECO:0000313" key="3">
    <source>
        <dbReference type="Proteomes" id="UP000667349"/>
    </source>
</evidence>
<dbReference type="AlphaFoldDB" id="A0A836ECC4"/>
<dbReference type="EMBL" id="JAANHZ010000585">
    <property type="protein sequence ID" value="KAG5309476.1"/>
    <property type="molecule type" value="Genomic_DNA"/>
</dbReference>
<dbReference type="GO" id="GO:0003735">
    <property type="term" value="F:structural constituent of ribosome"/>
    <property type="evidence" value="ECO:0007669"/>
    <property type="project" value="InterPro"/>
</dbReference>
<protein>
    <submittedName>
        <fullName evidence="2">RT35 protein</fullName>
    </submittedName>
</protein>
<comment type="caution">
    <text evidence="2">The sequence shown here is derived from an EMBL/GenBank/DDBJ whole genome shotgun (WGS) entry which is preliminary data.</text>
</comment>
<sequence>SFDISRILGYIELELGYVRFYVTGLMITFLHAINYKIIQFQVRVNMLLLKRGCEVNFTQSLPKTLRFLAMYSSASEPNQREQFRVLELYPRKKNFTQEKRKVQHINIPPPRTKEMPVDQDWPSIWPGARTFHPASVPLPLRQGYQEKDVPPNKYANTELMKIPNFLHLTPPAIQRHCEALKQFCTEWPAGLETEEKCMKHFPIEIITSDYCYSSPTIRDPLARIVSLRIRMSSLHLDTHAKDKLLRLLGNKYNPDTDMITITADRCPTKKQNLEYVWYLLTAVYHESWRIEPWEAEKSEADMEYYDWDTSPSRTHLVTLYKWPEPPTDYDYETIPHATEYKIAISDLINNGEDQYSVNKYKEAVKNLLNLKCDNKD</sequence>
<reference evidence="2" key="1">
    <citation type="submission" date="2020-02" db="EMBL/GenBank/DDBJ databases">
        <title>Relaxed selection underlies rapid genomic changes in the transitions from sociality to social parasitism in ants.</title>
        <authorList>
            <person name="Bi X."/>
        </authorList>
    </citation>
    <scope>NUCLEOTIDE SEQUENCE</scope>
    <source>
        <strain evidence="2">BGI-DK2013a</strain>
        <tissue evidence="2">Whole body</tissue>
    </source>
</reference>
<dbReference type="GO" id="GO:0032543">
    <property type="term" value="P:mitochondrial translation"/>
    <property type="evidence" value="ECO:0007669"/>
    <property type="project" value="InterPro"/>
</dbReference>
<dbReference type="InterPro" id="IPR019349">
    <property type="entry name" value="Ribosomal_mS35_mit"/>
</dbReference>
<dbReference type="PANTHER" id="PTHR13490:SF0">
    <property type="entry name" value="SMALL RIBOSOMAL SUBUNIT PROTEIN MS35"/>
    <property type="match status" value="1"/>
</dbReference>
<dbReference type="PANTHER" id="PTHR13490">
    <property type="entry name" value="MITOCHONDRIAL 28S RIBOSOMAL PROTEIN S28"/>
    <property type="match status" value="1"/>
</dbReference>
<feature type="non-terminal residue" evidence="2">
    <location>
        <position position="376"/>
    </location>
</feature>
<accession>A0A836ECC4</accession>
<proteinExistence type="predicted"/>
<dbReference type="InterPro" id="IPR039848">
    <property type="entry name" value="Ribosomal_mS35_mt"/>
</dbReference>
<dbReference type="Proteomes" id="UP000667349">
    <property type="component" value="Unassembled WGS sequence"/>
</dbReference>
<feature type="domain" description="Small ribosomal subunit protein mS35 mitochondrial conserved" evidence="1">
    <location>
        <begin position="219"/>
        <end position="287"/>
    </location>
</feature>
<evidence type="ECO:0000313" key="2">
    <source>
        <dbReference type="EMBL" id="KAG5309476.1"/>
    </source>
</evidence>
<evidence type="ECO:0000259" key="1">
    <source>
        <dbReference type="Pfam" id="PF10213"/>
    </source>
</evidence>
<feature type="non-terminal residue" evidence="2">
    <location>
        <position position="1"/>
    </location>
</feature>
<gene>
    <name evidence="2" type="primary">Mrps35</name>
    <name evidence="2" type="ORF">G6Z75_0007923</name>
</gene>
<name>A0A836ECC4_9HYME</name>
<dbReference type="Pfam" id="PF10213">
    <property type="entry name" value="MRP-S28"/>
    <property type="match status" value="1"/>
</dbReference>